<protein>
    <submittedName>
        <fullName evidence="2">Trigger factor</fullName>
    </submittedName>
</protein>
<dbReference type="InterPro" id="IPR008881">
    <property type="entry name" value="Trigger_fac_ribosome-bd_bac"/>
</dbReference>
<dbReference type="OrthoDB" id="9767721at2"/>
<dbReference type="GO" id="GO:0003755">
    <property type="term" value="F:peptidyl-prolyl cis-trans isomerase activity"/>
    <property type="evidence" value="ECO:0007669"/>
    <property type="project" value="TreeGrafter"/>
</dbReference>
<dbReference type="NCBIfam" id="TIGR00115">
    <property type="entry name" value="tig"/>
    <property type="match status" value="1"/>
</dbReference>
<dbReference type="Gene3D" id="1.10.3120.10">
    <property type="entry name" value="Trigger factor, C-terminal domain"/>
    <property type="match status" value="1"/>
</dbReference>
<proteinExistence type="predicted"/>
<dbReference type="PANTHER" id="PTHR30560">
    <property type="entry name" value="TRIGGER FACTOR CHAPERONE AND PEPTIDYL-PROLYL CIS/TRANS ISOMERASE"/>
    <property type="match status" value="1"/>
</dbReference>
<feature type="domain" description="Trigger factor ribosome-binding bacterial" evidence="1">
    <location>
        <begin position="4"/>
        <end position="152"/>
    </location>
</feature>
<dbReference type="PANTHER" id="PTHR30560:SF3">
    <property type="entry name" value="TRIGGER FACTOR-LIKE PROTEIN TIG, CHLOROPLASTIC"/>
    <property type="match status" value="1"/>
</dbReference>
<dbReference type="SUPFAM" id="SSF102735">
    <property type="entry name" value="Trigger factor ribosome-binding domain"/>
    <property type="match status" value="1"/>
</dbReference>
<dbReference type="Proteomes" id="UP000242818">
    <property type="component" value="Unassembled WGS sequence"/>
</dbReference>
<dbReference type="Gene3D" id="3.30.70.1050">
    <property type="entry name" value="Trigger factor ribosome-binding domain"/>
    <property type="match status" value="1"/>
</dbReference>
<organism evidence="2 3">
    <name type="scientific">Chitinophaga costaii</name>
    <dbReference type="NCBI Taxonomy" id="1335309"/>
    <lineage>
        <taxon>Bacteria</taxon>
        <taxon>Pseudomonadati</taxon>
        <taxon>Bacteroidota</taxon>
        <taxon>Chitinophagia</taxon>
        <taxon>Chitinophagales</taxon>
        <taxon>Chitinophagaceae</taxon>
        <taxon>Chitinophaga</taxon>
    </lineage>
</organism>
<dbReference type="SUPFAM" id="SSF109998">
    <property type="entry name" value="Triger factor/SurA peptide-binding domain-like"/>
    <property type="match status" value="1"/>
</dbReference>
<dbReference type="EMBL" id="FMAR01000011">
    <property type="protein sequence ID" value="SCC50145.1"/>
    <property type="molecule type" value="Genomic_DNA"/>
</dbReference>
<dbReference type="InterPro" id="IPR027304">
    <property type="entry name" value="Trigger_fact/SurA_dom_sf"/>
</dbReference>
<sequence length="460" mass="52598">MATVTRENIGLLNDKITVKVNQEDYLPNFDKAVKQFSKTANIPGFRKGMVPAGMVKKMHGQAIFTDEVIKAVEAKLGNYMQEEKLDIFGQPIPLERTANDFDFNTPSEYSFNFEIGLKPAIEVTPLENGKTNLTRYKIKVSDKMVDEEVERMQLKGGNITDGDTITDGENVVNVTFEETDANGNVIEGGIKKDNSLLVKYFSPAIVEKLKGKKTGDSIVFQLESSFDAERLAYILKDLGLDADDAAAAKKYFKLDITKVQVIEKKELNEAFFKEVYPNDNLVTVEDFRNKLKSEIETYWAQESRNTLHNELFEILVHETPIDLPKAFLKRWLQVGGEKPKTADEAEREYPNFDHQLRWTLISDKLIRDNNMEVSFEELKEAAKTKLLGHFGGAAVAGAEWLDSYLDNLLRDEKFVDQTYREMITQKLFDYAETKVNIKEEEISAEEFVKLPNKHHHHHEH</sequence>
<dbReference type="InterPro" id="IPR036611">
    <property type="entry name" value="Trigger_fac_ribosome-bd_sf"/>
</dbReference>
<dbReference type="PIRSF" id="PIRSF003095">
    <property type="entry name" value="Trigger_factor"/>
    <property type="match status" value="1"/>
</dbReference>
<dbReference type="STRING" id="1335309.GA0116948_11167"/>
<dbReference type="GO" id="GO:0043335">
    <property type="term" value="P:protein unfolding"/>
    <property type="evidence" value="ECO:0007669"/>
    <property type="project" value="TreeGrafter"/>
</dbReference>
<dbReference type="GO" id="GO:0043022">
    <property type="term" value="F:ribosome binding"/>
    <property type="evidence" value="ECO:0007669"/>
    <property type="project" value="TreeGrafter"/>
</dbReference>
<dbReference type="InterPro" id="IPR005215">
    <property type="entry name" value="Trig_fac"/>
</dbReference>
<evidence type="ECO:0000313" key="3">
    <source>
        <dbReference type="Proteomes" id="UP000242818"/>
    </source>
</evidence>
<reference evidence="2 3" key="1">
    <citation type="submission" date="2016-08" db="EMBL/GenBank/DDBJ databases">
        <authorList>
            <person name="Seilhamer J.J."/>
        </authorList>
    </citation>
    <scope>NUCLEOTIDE SEQUENCE [LARGE SCALE GENOMIC DNA]</scope>
    <source>
        <strain evidence="2 3">A37T2</strain>
    </source>
</reference>
<gene>
    <name evidence="2" type="ORF">GA0116948_11167</name>
</gene>
<dbReference type="AlphaFoldDB" id="A0A1C4F331"/>
<dbReference type="GO" id="GO:0015031">
    <property type="term" value="P:protein transport"/>
    <property type="evidence" value="ECO:0007669"/>
    <property type="project" value="InterPro"/>
</dbReference>
<accession>A0A1C4F331</accession>
<keyword evidence="3" id="KW-1185">Reference proteome</keyword>
<evidence type="ECO:0000259" key="1">
    <source>
        <dbReference type="Pfam" id="PF05697"/>
    </source>
</evidence>
<dbReference type="Pfam" id="PF05697">
    <property type="entry name" value="Trigger_N"/>
    <property type="match status" value="1"/>
</dbReference>
<dbReference type="GO" id="GO:0051083">
    <property type="term" value="P:'de novo' cotranslational protein folding"/>
    <property type="evidence" value="ECO:0007669"/>
    <property type="project" value="TreeGrafter"/>
</dbReference>
<evidence type="ECO:0000313" key="2">
    <source>
        <dbReference type="EMBL" id="SCC50145.1"/>
    </source>
</evidence>
<name>A0A1C4F331_9BACT</name>
<dbReference type="GO" id="GO:0044183">
    <property type="term" value="F:protein folding chaperone"/>
    <property type="evidence" value="ECO:0007669"/>
    <property type="project" value="TreeGrafter"/>
</dbReference>
<dbReference type="InterPro" id="IPR037041">
    <property type="entry name" value="Trigger_fac_C_sf"/>
</dbReference>
<dbReference type="RefSeq" id="WP_089713670.1">
    <property type="nucleotide sequence ID" value="NZ_FMAR01000011.1"/>
</dbReference>